<protein>
    <submittedName>
        <fullName evidence="2">MBL fold metallo-hydrolase</fullName>
    </submittedName>
</protein>
<dbReference type="EMBL" id="JAESWC010000014">
    <property type="protein sequence ID" value="MBL4937413.1"/>
    <property type="molecule type" value="Genomic_DNA"/>
</dbReference>
<evidence type="ECO:0000313" key="2">
    <source>
        <dbReference type="EMBL" id="MBL4937413.1"/>
    </source>
</evidence>
<evidence type="ECO:0000259" key="1">
    <source>
        <dbReference type="SMART" id="SM00849"/>
    </source>
</evidence>
<evidence type="ECO:0000313" key="3">
    <source>
        <dbReference type="Proteomes" id="UP000632377"/>
    </source>
</evidence>
<dbReference type="RefSeq" id="WP_202750164.1">
    <property type="nucleotide sequence ID" value="NZ_JAESWC010000014.1"/>
</dbReference>
<dbReference type="Proteomes" id="UP000632377">
    <property type="component" value="Unassembled WGS sequence"/>
</dbReference>
<dbReference type="Pfam" id="PF00753">
    <property type="entry name" value="Lactamase_B"/>
    <property type="match status" value="1"/>
</dbReference>
<dbReference type="SUPFAM" id="SSF56281">
    <property type="entry name" value="Metallo-hydrolase/oxidoreductase"/>
    <property type="match status" value="1"/>
</dbReference>
<sequence length="266" mass="28977">MSKDILGQQTLRDVICLQVLIANVCFIGKPGLDDWVLVDAGVSGTLNRIVDAASEYYGKGNAPKAIILTHGHFDHVGVLDKLLEIWKVPVYAHKLEMPYLTGQKDYPPADPTVGGGLMSLVSPLYPHKGINLGDKVKALPDDGNIPFLKDWKYIHTPGHTPGHISLFRESDGVLIAGDAFITVNQESATAVLTQEKEVNGPPSYFTPDWEEAKKSVQKLAALKPSLVITGHGLPLSGSKLTNELQRLADNFDELAVPDHGRYVKNK</sequence>
<gene>
    <name evidence="2" type="ORF">JK636_16960</name>
</gene>
<dbReference type="CDD" id="cd07721">
    <property type="entry name" value="yflN-like_MBL-fold"/>
    <property type="match status" value="1"/>
</dbReference>
<dbReference type="InterPro" id="IPR001279">
    <property type="entry name" value="Metallo-B-lactamas"/>
</dbReference>
<proteinExistence type="predicted"/>
<name>A0ABS1TDG6_9CLOT</name>
<dbReference type="InterPro" id="IPR036866">
    <property type="entry name" value="RibonucZ/Hydroxyglut_hydro"/>
</dbReference>
<keyword evidence="3" id="KW-1185">Reference proteome</keyword>
<dbReference type="SMART" id="SM00849">
    <property type="entry name" value="Lactamase_B"/>
    <property type="match status" value="1"/>
</dbReference>
<dbReference type="Gene3D" id="3.60.15.10">
    <property type="entry name" value="Ribonuclease Z/Hydroxyacylglutathione hydrolase-like"/>
    <property type="match status" value="1"/>
</dbReference>
<accession>A0ABS1TDG6</accession>
<organism evidence="2 3">
    <name type="scientific">Clostridium rhizosphaerae</name>
    <dbReference type="NCBI Taxonomy" id="2803861"/>
    <lineage>
        <taxon>Bacteria</taxon>
        <taxon>Bacillati</taxon>
        <taxon>Bacillota</taxon>
        <taxon>Clostridia</taxon>
        <taxon>Eubacteriales</taxon>
        <taxon>Clostridiaceae</taxon>
        <taxon>Clostridium</taxon>
    </lineage>
</organism>
<dbReference type="InterPro" id="IPR050855">
    <property type="entry name" value="NDM-1-like"/>
</dbReference>
<comment type="caution">
    <text evidence="2">The sequence shown here is derived from an EMBL/GenBank/DDBJ whole genome shotgun (WGS) entry which is preliminary data.</text>
</comment>
<dbReference type="PANTHER" id="PTHR42951:SF17">
    <property type="entry name" value="METALLO-BETA-LACTAMASE DOMAIN-CONTAINING PROTEIN"/>
    <property type="match status" value="1"/>
</dbReference>
<feature type="domain" description="Metallo-beta-lactamase" evidence="1">
    <location>
        <begin position="21"/>
        <end position="231"/>
    </location>
</feature>
<reference evidence="2 3" key="1">
    <citation type="submission" date="2021-01" db="EMBL/GenBank/DDBJ databases">
        <title>Genome public.</title>
        <authorList>
            <person name="Liu C."/>
            <person name="Sun Q."/>
        </authorList>
    </citation>
    <scope>NUCLEOTIDE SEQUENCE [LARGE SCALE GENOMIC DNA]</scope>
    <source>
        <strain evidence="2 3">YIM B02515</strain>
    </source>
</reference>
<dbReference type="PANTHER" id="PTHR42951">
    <property type="entry name" value="METALLO-BETA-LACTAMASE DOMAIN-CONTAINING"/>
    <property type="match status" value="1"/>
</dbReference>